<dbReference type="SUPFAM" id="SSF52540">
    <property type="entry name" value="P-loop containing nucleoside triphosphate hydrolases"/>
    <property type="match status" value="1"/>
</dbReference>
<dbReference type="RefSeq" id="WP_251798472.1">
    <property type="nucleotide sequence ID" value="NZ_JAMQOL010000016.1"/>
</dbReference>
<reference evidence="2 3" key="1">
    <citation type="submission" date="2022-06" db="EMBL/GenBank/DDBJ databases">
        <title>Actinoplanes abujensis sp. nov., isolated from Nigerian arid soil.</title>
        <authorList>
            <person name="Ding P."/>
        </authorList>
    </citation>
    <scope>NUCLEOTIDE SEQUENCE [LARGE SCALE GENOMIC DNA]</scope>
    <source>
        <strain evidence="3">TRM88002</strain>
    </source>
</reference>
<evidence type="ECO:0000259" key="1">
    <source>
        <dbReference type="Pfam" id="PF05729"/>
    </source>
</evidence>
<dbReference type="Proteomes" id="UP001523216">
    <property type="component" value="Unassembled WGS sequence"/>
</dbReference>
<evidence type="ECO:0000313" key="3">
    <source>
        <dbReference type="Proteomes" id="UP001523216"/>
    </source>
</evidence>
<keyword evidence="3" id="KW-1185">Reference proteome</keyword>
<accession>A0ABT0XYF7</accession>
<sequence>MSAPYLPPALRLLRRGEPLEQQLCFAEALWTTSEYARKAANLLELPGSWRAVVYGAPGSGKSTFAALAAQGLAERGAPVVPLLFSMSSRRHPADLPGFLGRRLARAYPDLRRTPVADLVDGGGHLFILDGLDEMPARMRRWALEEVCHLFGREAPVMLLTGDAALDDPLRLEGAQHIGIDPAGPAAVADYLDALGRLELPNIAGAVAGFDRLAQAVRTDPYGPLGVLLCRPLDLALAVQALRRGLMWPSDLITCLARSGLPGARKVLLDLEIAGALNGRWPRHRTATLARRLRVTDVGPRPGRFLRALHEAGLLRREGRLYDFRHTELRDHAAALALG</sequence>
<evidence type="ECO:0000313" key="2">
    <source>
        <dbReference type="EMBL" id="MCM4078635.1"/>
    </source>
</evidence>
<feature type="domain" description="NACHT" evidence="1">
    <location>
        <begin position="52"/>
        <end position="142"/>
    </location>
</feature>
<comment type="caution">
    <text evidence="2">The sequence shown here is derived from an EMBL/GenBank/DDBJ whole genome shotgun (WGS) entry which is preliminary data.</text>
</comment>
<dbReference type="Gene3D" id="3.40.50.300">
    <property type="entry name" value="P-loop containing nucleotide triphosphate hydrolases"/>
    <property type="match status" value="1"/>
</dbReference>
<dbReference type="EMBL" id="JAMQOL010000016">
    <property type="protein sequence ID" value="MCM4078635.1"/>
    <property type="molecule type" value="Genomic_DNA"/>
</dbReference>
<proteinExistence type="predicted"/>
<name>A0ABT0XYF7_9ACTN</name>
<protein>
    <submittedName>
        <fullName evidence="2">NACHT domain-containing protein</fullName>
    </submittedName>
</protein>
<dbReference type="InterPro" id="IPR027417">
    <property type="entry name" value="P-loop_NTPase"/>
</dbReference>
<organism evidence="2 3">
    <name type="scientific">Paractinoplanes hotanensis</name>
    <dbReference type="NCBI Taxonomy" id="2906497"/>
    <lineage>
        <taxon>Bacteria</taxon>
        <taxon>Bacillati</taxon>
        <taxon>Actinomycetota</taxon>
        <taxon>Actinomycetes</taxon>
        <taxon>Micromonosporales</taxon>
        <taxon>Micromonosporaceae</taxon>
        <taxon>Paractinoplanes</taxon>
    </lineage>
</organism>
<gene>
    <name evidence="2" type="ORF">LXN57_13750</name>
</gene>
<dbReference type="InterPro" id="IPR007111">
    <property type="entry name" value="NACHT_NTPase"/>
</dbReference>
<dbReference type="Pfam" id="PF05729">
    <property type="entry name" value="NACHT"/>
    <property type="match status" value="1"/>
</dbReference>